<proteinExistence type="predicted"/>
<name>A0A1I4E540_9RHOB</name>
<dbReference type="AlphaFoldDB" id="A0A1I4E540"/>
<keyword evidence="3" id="KW-0255">Endonuclease</keyword>
<dbReference type="GO" id="GO:0004519">
    <property type="term" value="F:endonuclease activity"/>
    <property type="evidence" value="ECO:0007669"/>
    <property type="project" value="UniProtKB-KW"/>
</dbReference>
<evidence type="ECO:0000256" key="2">
    <source>
        <dbReference type="SAM" id="Phobius"/>
    </source>
</evidence>
<dbReference type="RefSeq" id="WP_175499209.1">
    <property type="nucleotide sequence ID" value="NZ_FOTF01000006.1"/>
</dbReference>
<keyword evidence="3" id="KW-0378">Hydrolase</keyword>
<reference evidence="3 4" key="1">
    <citation type="submission" date="2016-10" db="EMBL/GenBank/DDBJ databases">
        <authorList>
            <person name="de Groot N.N."/>
        </authorList>
    </citation>
    <scope>NUCLEOTIDE SEQUENCE [LARGE SCALE GENOMIC DNA]</scope>
    <source>
        <strain evidence="3 4">DSM 16199</strain>
    </source>
</reference>
<gene>
    <name evidence="3" type="ORF">SAMN04488004_10631</name>
</gene>
<feature type="transmembrane region" description="Helical" evidence="2">
    <location>
        <begin position="12"/>
        <end position="30"/>
    </location>
</feature>
<feature type="region of interest" description="Disordered" evidence="1">
    <location>
        <begin position="148"/>
        <end position="192"/>
    </location>
</feature>
<sequence>MNNTVTREKRILKIAAITGLVVAALCYLLLRFGFPGAVMTGLIIGLIVAVILWLMGRSDDAVVTQDPAPVAAPVASPVAASPVATDPVAAPVVDAGQGDGVETAAPAADTGSVLKPSARLAGQDELASRKGSWRYEGASAVDAMPDADAAPVAHPGAEGASEAQALPDAEATAGPSIKPEMLTAPRDGGGDNLKEIKGVGPKLETLLHEMGVYHFDQIASWSETEVAWMDQNLKGFKGRVSRDTWIAQAQVLAAGGETEFSSKVGKGGVY</sequence>
<keyword evidence="2" id="KW-0472">Membrane</keyword>
<accession>A0A1I4E540</accession>
<feature type="compositionally biased region" description="Low complexity" evidence="1">
    <location>
        <begin position="148"/>
        <end position="157"/>
    </location>
</feature>
<evidence type="ECO:0000256" key="1">
    <source>
        <dbReference type="SAM" id="MobiDB-lite"/>
    </source>
</evidence>
<keyword evidence="2" id="KW-0812">Transmembrane</keyword>
<evidence type="ECO:0000313" key="3">
    <source>
        <dbReference type="EMBL" id="SFL00944.1"/>
    </source>
</evidence>
<dbReference type="Proteomes" id="UP000199550">
    <property type="component" value="Unassembled WGS sequence"/>
</dbReference>
<dbReference type="Gene3D" id="1.10.150.20">
    <property type="entry name" value="5' to 3' exonuclease, C-terminal subdomain"/>
    <property type="match status" value="1"/>
</dbReference>
<keyword evidence="2" id="KW-1133">Transmembrane helix</keyword>
<dbReference type="STRING" id="195913.SAMN04488004_10631"/>
<protein>
    <submittedName>
        <fullName evidence="3">Predicted 5' DNA nuclease, flap endonuclease-1-like, helix-3-turn-helix (H3TH) domain</fullName>
    </submittedName>
</protein>
<feature type="transmembrane region" description="Helical" evidence="2">
    <location>
        <begin position="36"/>
        <end position="55"/>
    </location>
</feature>
<dbReference type="EMBL" id="FOTF01000006">
    <property type="protein sequence ID" value="SFL00944.1"/>
    <property type="molecule type" value="Genomic_DNA"/>
</dbReference>
<organism evidence="3 4">
    <name type="scientific">Loktanella salsilacus</name>
    <dbReference type="NCBI Taxonomy" id="195913"/>
    <lineage>
        <taxon>Bacteria</taxon>
        <taxon>Pseudomonadati</taxon>
        <taxon>Pseudomonadota</taxon>
        <taxon>Alphaproteobacteria</taxon>
        <taxon>Rhodobacterales</taxon>
        <taxon>Roseobacteraceae</taxon>
        <taxon>Loktanella</taxon>
    </lineage>
</organism>
<keyword evidence="4" id="KW-1185">Reference proteome</keyword>
<keyword evidence="3" id="KW-0540">Nuclease</keyword>
<evidence type="ECO:0000313" key="4">
    <source>
        <dbReference type="Proteomes" id="UP000199550"/>
    </source>
</evidence>